<organism evidence="5 6">
    <name type="scientific">Cohnella rhizosphaerae</name>
    <dbReference type="NCBI Taxonomy" id="1457232"/>
    <lineage>
        <taxon>Bacteria</taxon>
        <taxon>Bacillati</taxon>
        <taxon>Bacillota</taxon>
        <taxon>Bacilli</taxon>
        <taxon>Bacillales</taxon>
        <taxon>Paenibacillaceae</taxon>
        <taxon>Cohnella</taxon>
    </lineage>
</organism>
<dbReference type="PANTHER" id="PTHR43280:SF2">
    <property type="entry name" value="HTH-TYPE TRANSCRIPTIONAL REGULATOR EXSA"/>
    <property type="match status" value="1"/>
</dbReference>
<protein>
    <submittedName>
        <fullName evidence="5">Helix-turn-helix domain-containing protein</fullName>
    </submittedName>
</protein>
<sequence length="169" mass="19198">MADISPVLESGDATGIALSVAYRAYAILLDRKLTANGGQSLDPVVYFRFPLAAHAAKERLTAYLTEAAELIDAAVQDYDHAIIRDAIEYIRRHYRNKGLKIQDVADDVHLSPNYLSYLFKQIAGETVWEYVTRLRMEEARHLLLHTAKKALRNFGRGRIRVARAFQPHF</sequence>
<keyword evidence="3" id="KW-0804">Transcription</keyword>
<dbReference type="PROSITE" id="PS01124">
    <property type="entry name" value="HTH_ARAC_FAMILY_2"/>
    <property type="match status" value="1"/>
</dbReference>
<accession>A0A9X4L1H2</accession>
<dbReference type="SUPFAM" id="SSF46689">
    <property type="entry name" value="Homeodomain-like"/>
    <property type="match status" value="1"/>
</dbReference>
<dbReference type="Gene3D" id="1.10.10.60">
    <property type="entry name" value="Homeodomain-like"/>
    <property type="match status" value="1"/>
</dbReference>
<name>A0A9X4L1H2_9BACL</name>
<keyword evidence="6" id="KW-1185">Reference proteome</keyword>
<keyword evidence="1" id="KW-0805">Transcription regulation</keyword>
<dbReference type="GO" id="GO:0003700">
    <property type="term" value="F:DNA-binding transcription factor activity"/>
    <property type="evidence" value="ECO:0007669"/>
    <property type="project" value="InterPro"/>
</dbReference>
<evidence type="ECO:0000256" key="3">
    <source>
        <dbReference type="ARBA" id="ARBA00023163"/>
    </source>
</evidence>
<proteinExistence type="predicted"/>
<dbReference type="InterPro" id="IPR009057">
    <property type="entry name" value="Homeodomain-like_sf"/>
</dbReference>
<dbReference type="PANTHER" id="PTHR43280">
    <property type="entry name" value="ARAC-FAMILY TRANSCRIPTIONAL REGULATOR"/>
    <property type="match status" value="1"/>
</dbReference>
<evidence type="ECO:0000259" key="4">
    <source>
        <dbReference type="PROSITE" id="PS01124"/>
    </source>
</evidence>
<comment type="caution">
    <text evidence="5">The sequence shown here is derived from an EMBL/GenBank/DDBJ whole genome shotgun (WGS) entry which is preliminary data.</text>
</comment>
<evidence type="ECO:0000313" key="5">
    <source>
        <dbReference type="EMBL" id="MDG0814478.1"/>
    </source>
</evidence>
<evidence type="ECO:0000256" key="1">
    <source>
        <dbReference type="ARBA" id="ARBA00023015"/>
    </source>
</evidence>
<gene>
    <name evidence="5" type="ORF">OMP40_38245</name>
</gene>
<keyword evidence="2" id="KW-0238">DNA-binding</keyword>
<dbReference type="Pfam" id="PF12833">
    <property type="entry name" value="HTH_18"/>
    <property type="match status" value="1"/>
</dbReference>
<dbReference type="SMART" id="SM00342">
    <property type="entry name" value="HTH_ARAC"/>
    <property type="match status" value="1"/>
</dbReference>
<evidence type="ECO:0000313" key="6">
    <source>
        <dbReference type="Proteomes" id="UP001153404"/>
    </source>
</evidence>
<feature type="domain" description="HTH araC/xylS-type" evidence="4">
    <location>
        <begin position="84"/>
        <end position="169"/>
    </location>
</feature>
<reference evidence="5" key="1">
    <citation type="submission" date="2022-10" db="EMBL/GenBank/DDBJ databases">
        <title>Comparative genomic analysis of Cohnella hashimotonis sp. nov., isolated from the International Space Station.</title>
        <authorList>
            <person name="Simpson A."/>
            <person name="Venkateswaran K."/>
        </authorList>
    </citation>
    <scope>NUCLEOTIDE SEQUENCE</scope>
    <source>
        <strain evidence="5">DSM 28161</strain>
    </source>
</reference>
<evidence type="ECO:0000256" key="2">
    <source>
        <dbReference type="ARBA" id="ARBA00023125"/>
    </source>
</evidence>
<dbReference type="EMBL" id="JAPDIA010000009">
    <property type="protein sequence ID" value="MDG0814478.1"/>
    <property type="molecule type" value="Genomic_DNA"/>
</dbReference>
<dbReference type="Proteomes" id="UP001153404">
    <property type="component" value="Unassembled WGS sequence"/>
</dbReference>
<dbReference type="InterPro" id="IPR018060">
    <property type="entry name" value="HTH_AraC"/>
</dbReference>
<dbReference type="GO" id="GO:0043565">
    <property type="term" value="F:sequence-specific DNA binding"/>
    <property type="evidence" value="ECO:0007669"/>
    <property type="project" value="InterPro"/>
</dbReference>
<dbReference type="AlphaFoldDB" id="A0A9X4L1H2"/>